<gene>
    <name evidence="1" type="ORF">CHUV0807_1130</name>
</gene>
<dbReference type="RefSeq" id="WP_079540343.1">
    <property type="nucleotide sequence ID" value="NZ_CP171111.1"/>
</dbReference>
<name>A0A1C3H425_9GAMM</name>
<sequence>MKLKNFKPRPMRAVEYFGVNISIPADHEWVATDDTGQVAAWQNKPDEQHGLWEYADDTGVEIPFFVGEFDPIDEDDAIKTLRHYPIEGEMTEPSRKS</sequence>
<evidence type="ECO:0000313" key="1">
    <source>
        <dbReference type="EMBL" id="SAM63560.1"/>
    </source>
</evidence>
<reference evidence="2" key="1">
    <citation type="submission" date="2016-04" db="EMBL/GenBank/DDBJ databases">
        <authorList>
            <person name="Tagini F."/>
        </authorList>
    </citation>
    <scope>NUCLEOTIDE SEQUENCE [LARGE SCALE GENOMIC DNA]</scope>
    <source>
        <strain evidence="2">CHUV0807</strain>
    </source>
</reference>
<dbReference type="Proteomes" id="UP000190837">
    <property type="component" value="Unassembled WGS sequence"/>
</dbReference>
<organism evidence="1 2">
    <name type="scientific">Cardiobacterium hominis</name>
    <dbReference type="NCBI Taxonomy" id="2718"/>
    <lineage>
        <taxon>Bacteria</taxon>
        <taxon>Pseudomonadati</taxon>
        <taxon>Pseudomonadota</taxon>
        <taxon>Gammaproteobacteria</taxon>
        <taxon>Cardiobacteriales</taxon>
        <taxon>Cardiobacteriaceae</taxon>
        <taxon>Cardiobacterium</taxon>
    </lineage>
</organism>
<accession>A0A1C3H425</accession>
<protein>
    <submittedName>
        <fullName evidence="1">Uncharacterized protein</fullName>
    </submittedName>
</protein>
<evidence type="ECO:0000313" key="2">
    <source>
        <dbReference type="Proteomes" id="UP000190837"/>
    </source>
</evidence>
<dbReference type="AlphaFoldDB" id="A0A1C3H425"/>
<proteinExistence type="predicted"/>
<dbReference type="EMBL" id="FKLO01000043">
    <property type="protein sequence ID" value="SAM63560.1"/>
    <property type="molecule type" value="Genomic_DNA"/>
</dbReference>